<dbReference type="InterPro" id="IPR004482">
    <property type="entry name" value="Mg_chelat-rel"/>
</dbReference>
<dbReference type="InterPro" id="IPR025158">
    <property type="entry name" value="Mg_chelat-rel_C"/>
</dbReference>
<dbReference type="SUPFAM" id="SSF54211">
    <property type="entry name" value="Ribosomal protein S5 domain 2-like"/>
    <property type="match status" value="1"/>
</dbReference>
<dbReference type="SUPFAM" id="SSF52540">
    <property type="entry name" value="P-loop containing nucleoside triphosphate hydrolases"/>
    <property type="match status" value="1"/>
</dbReference>
<dbReference type="InterPro" id="IPR003593">
    <property type="entry name" value="AAA+_ATPase"/>
</dbReference>
<proteinExistence type="inferred from homology"/>
<accession>A0A0H4TBB2</accession>
<dbReference type="Pfam" id="PF13541">
    <property type="entry name" value="ChlI"/>
    <property type="match status" value="1"/>
</dbReference>
<name>A0A0H4TBB2_9BACT</name>
<dbReference type="Gene3D" id="3.40.50.300">
    <property type="entry name" value="P-loop containing nucleotide triphosphate hydrolases"/>
    <property type="match status" value="1"/>
</dbReference>
<dbReference type="InterPro" id="IPR020568">
    <property type="entry name" value="Ribosomal_Su5_D2-typ_SF"/>
</dbReference>
<evidence type="ECO:0000313" key="3">
    <source>
        <dbReference type="EMBL" id="AKQ03757.1"/>
    </source>
</evidence>
<dbReference type="NCBIfam" id="TIGR00368">
    <property type="entry name" value="YifB family Mg chelatase-like AAA ATPase"/>
    <property type="match status" value="1"/>
</dbReference>
<dbReference type="PANTHER" id="PTHR32039:SF7">
    <property type="entry name" value="COMPETENCE PROTEIN COMM"/>
    <property type="match status" value="1"/>
</dbReference>
<evidence type="ECO:0000259" key="2">
    <source>
        <dbReference type="SMART" id="SM00382"/>
    </source>
</evidence>
<dbReference type="CDD" id="cd00009">
    <property type="entry name" value="AAA"/>
    <property type="match status" value="1"/>
</dbReference>
<feature type="domain" description="AAA+ ATPase" evidence="2">
    <location>
        <begin position="213"/>
        <end position="396"/>
    </location>
</feature>
<dbReference type="AlphaFoldDB" id="A0A0H4TBB2"/>
<dbReference type="InterPro" id="IPR014721">
    <property type="entry name" value="Ribsml_uS5_D2-typ_fold_subgr"/>
</dbReference>
<dbReference type="Pfam" id="PF01078">
    <property type="entry name" value="Mg_chelatase"/>
    <property type="match status" value="1"/>
</dbReference>
<comment type="similarity">
    <text evidence="1">Belongs to the Mg-chelatase subunits D/I family. ComM subfamily.</text>
</comment>
<reference evidence="3" key="1">
    <citation type="journal article" date="2015" name="ISME J.">
        <title>Aquifer environment selects for microbial species cohorts in sediment and groundwater.</title>
        <authorList>
            <person name="Hug L.A."/>
            <person name="Thomas B.C."/>
            <person name="Brown C.T."/>
            <person name="Frischkorn K.R."/>
            <person name="Williams K.H."/>
            <person name="Tringe S.G."/>
            <person name="Banfield J.F."/>
        </authorList>
    </citation>
    <scope>NUCLEOTIDE SEQUENCE</scope>
</reference>
<organism evidence="3">
    <name type="scientific">uncultured Ignavibacteria bacterium Rifle_16ft_4_minimus_38491</name>
    <dbReference type="NCBI Taxonomy" id="1665105"/>
    <lineage>
        <taxon>Bacteria</taxon>
        <taxon>Pseudomonadati</taxon>
        <taxon>Ignavibacteriota</taxon>
        <taxon>Ignavibacteria</taxon>
        <taxon>environmental samples</taxon>
    </lineage>
</organism>
<dbReference type="InterPro" id="IPR045006">
    <property type="entry name" value="CHLI-like"/>
</dbReference>
<dbReference type="GO" id="GO:0005524">
    <property type="term" value="F:ATP binding"/>
    <property type="evidence" value="ECO:0007669"/>
    <property type="project" value="InterPro"/>
</dbReference>
<dbReference type="EMBL" id="KT007020">
    <property type="protein sequence ID" value="AKQ03757.1"/>
    <property type="molecule type" value="Genomic_DNA"/>
</dbReference>
<dbReference type="SMART" id="SM00382">
    <property type="entry name" value="AAA"/>
    <property type="match status" value="1"/>
</dbReference>
<sequence>MLSKLFSSATYGIDAYIVEVETHVEKQIPSFTIVGLPDNAVKESRERVMAAIKNTGFDFPHKKITINLAPADIKKEGSSFDLPIAIGILAATEIINQNSTNDFVFLGELSLDGKLRPIKGALPISVEVKKRGIKKLIIPKESAGEAAIVDGVEVYGVESLEEVVQFINEDKQLKPVVVDKEELFSQVNVYHLDFSDVKGQENVKRALEVAAAGAHNIIMIGPPGSGKTMLAKRIPTILPPMSFEEALETTKIHSVAGIIPRDKALITERPFRSPHHTISDAALVGGGSFPRPGEVSFAHYGVLFLDELPEFKKNVLEVLRQPLEDSKVTVSRSKLSLEFPANFMLASAMNPCPCGYFTDPNKECTCSPPQIQKYMARISGPLLDRIDIHIEVPAVKYKELSSESKSETSKDVRERVIKARKIQLNRFAGLKHIFNNGDMGSKEVRQFCKLDDTCAELIKMAMTKLGLSARAYDRILKVSRTIADLDDSQEIKPQHISEAIQYRSLDRELWNH</sequence>
<evidence type="ECO:0000256" key="1">
    <source>
        <dbReference type="ARBA" id="ARBA00006354"/>
    </source>
</evidence>
<dbReference type="Pfam" id="PF13335">
    <property type="entry name" value="Mg_chelatase_C"/>
    <property type="match status" value="1"/>
</dbReference>
<dbReference type="InterPro" id="IPR000523">
    <property type="entry name" value="Mg_chelatse_chII-like_cat_dom"/>
</dbReference>
<dbReference type="PANTHER" id="PTHR32039">
    <property type="entry name" value="MAGNESIUM-CHELATASE SUBUNIT CHLI"/>
    <property type="match status" value="1"/>
</dbReference>
<dbReference type="Gene3D" id="3.30.230.10">
    <property type="match status" value="1"/>
</dbReference>
<dbReference type="InterPro" id="IPR027417">
    <property type="entry name" value="P-loop_NTPase"/>
</dbReference>
<protein>
    <submittedName>
        <fullName evidence="3">Putative chaperone, magnesium chelatase family protein</fullName>
    </submittedName>
</protein>